<sequence>MLLTYSILIKIRGESYMKRNLIKTISLFTILMSVGTSSFAADIDMNDPAFNSSLYENTSTEEAVYHDDVIESTPELPKDGDGSKLKIGFTSTDYGLVYCQDEKLLKVTGWQQINGYWYHFTNYIIDTGWFNDNGTLYFLQSNGSTNDGYGRMKTGWYKDSNGTWYYLTSSGAMATGWHQINNNWYYFDSNGKMAHDTYINNYYLNCNGVWIN</sequence>
<dbReference type="InterPro" id="IPR018337">
    <property type="entry name" value="Cell_wall/Cho-bd_repeat"/>
</dbReference>
<proteinExistence type="predicted"/>
<dbReference type="Proteomes" id="UP000515243">
    <property type="component" value="Chromosome 1"/>
</dbReference>
<dbReference type="PROSITE" id="PS51170">
    <property type="entry name" value="CW"/>
    <property type="match status" value="2"/>
</dbReference>
<reference evidence="3 4" key="1">
    <citation type="submission" date="2019-05" db="EMBL/GenBank/DDBJ databases">
        <authorList>
            <person name="Schori C."/>
            <person name="Ahrens C."/>
        </authorList>
    </citation>
    <scope>NUCLEOTIDE SEQUENCE [LARGE SCALE GENOMIC DNA]</scope>
    <source>
        <strain evidence="3 4">DSM 10702</strain>
    </source>
</reference>
<protein>
    <recommendedName>
        <fullName evidence="5">N-acetylmuramoyl-L-alanine amidase family protein</fullName>
    </recommendedName>
</protein>
<dbReference type="AlphaFoldDB" id="A0AAP9RFB0"/>
<evidence type="ECO:0000256" key="1">
    <source>
        <dbReference type="ARBA" id="ARBA00022737"/>
    </source>
</evidence>
<evidence type="ECO:0008006" key="5">
    <source>
        <dbReference type="Google" id="ProtNLM"/>
    </source>
</evidence>
<organism evidence="3 4">
    <name type="scientific">Clostridium butyricum</name>
    <dbReference type="NCBI Taxonomy" id="1492"/>
    <lineage>
        <taxon>Bacteria</taxon>
        <taxon>Bacillati</taxon>
        <taxon>Bacillota</taxon>
        <taxon>Clostridia</taxon>
        <taxon>Eubacteriales</taxon>
        <taxon>Clostridiaceae</taxon>
        <taxon>Clostridium</taxon>
    </lineage>
</organism>
<evidence type="ECO:0000256" key="2">
    <source>
        <dbReference type="PROSITE-ProRule" id="PRU00591"/>
    </source>
</evidence>
<accession>A0AAP9RFB0</accession>
<name>A0AAP9RFB0_CLOBU</name>
<evidence type="ECO:0000313" key="4">
    <source>
        <dbReference type="Proteomes" id="UP000515243"/>
    </source>
</evidence>
<feature type="repeat" description="Cell wall-binding" evidence="2">
    <location>
        <begin position="153"/>
        <end position="173"/>
    </location>
</feature>
<dbReference type="SUPFAM" id="SSF69360">
    <property type="entry name" value="Cell wall binding repeat"/>
    <property type="match status" value="1"/>
</dbReference>
<dbReference type="Pfam" id="PF19127">
    <property type="entry name" value="Choline_bind_3"/>
    <property type="match status" value="1"/>
</dbReference>
<dbReference type="Gene3D" id="2.10.270.10">
    <property type="entry name" value="Cholin Binding"/>
    <property type="match status" value="1"/>
</dbReference>
<gene>
    <name evidence="3" type="ORF">FF104_11710</name>
</gene>
<dbReference type="EMBL" id="CP040626">
    <property type="protein sequence ID" value="QMW91608.1"/>
    <property type="molecule type" value="Genomic_DNA"/>
</dbReference>
<keyword evidence="1" id="KW-0677">Repeat</keyword>
<evidence type="ECO:0000313" key="3">
    <source>
        <dbReference type="EMBL" id="QMW91608.1"/>
    </source>
</evidence>
<feature type="repeat" description="Cell wall-binding" evidence="2">
    <location>
        <begin position="174"/>
        <end position="193"/>
    </location>
</feature>
<dbReference type="Pfam" id="PF01473">
    <property type="entry name" value="Choline_bind_1"/>
    <property type="match status" value="3"/>
</dbReference>